<evidence type="ECO:0000313" key="3">
    <source>
        <dbReference type="Proteomes" id="UP000001861"/>
    </source>
</evidence>
<reference evidence="2 3" key="1">
    <citation type="journal article" date="2010" name="Proc. Natl. Acad. Sci. U.S.A.">
        <title>Insights into evolution of multicellular fungi from the assembled chromosomes of the mushroom Coprinopsis cinerea (Coprinus cinereus).</title>
        <authorList>
            <person name="Stajich J.E."/>
            <person name="Wilke S.K."/>
            <person name="Ahren D."/>
            <person name="Au C.H."/>
            <person name="Birren B.W."/>
            <person name="Borodovsky M."/>
            <person name="Burns C."/>
            <person name="Canback B."/>
            <person name="Casselton L.A."/>
            <person name="Cheng C.K."/>
            <person name="Deng J."/>
            <person name="Dietrich F.S."/>
            <person name="Fargo D.C."/>
            <person name="Farman M.L."/>
            <person name="Gathman A.C."/>
            <person name="Goldberg J."/>
            <person name="Guigo R."/>
            <person name="Hoegger P.J."/>
            <person name="Hooker J.B."/>
            <person name="Huggins A."/>
            <person name="James T.Y."/>
            <person name="Kamada T."/>
            <person name="Kilaru S."/>
            <person name="Kodira C."/>
            <person name="Kues U."/>
            <person name="Kupfer D."/>
            <person name="Kwan H.S."/>
            <person name="Lomsadze A."/>
            <person name="Li W."/>
            <person name="Lilly W.W."/>
            <person name="Ma L.J."/>
            <person name="Mackey A.J."/>
            <person name="Manning G."/>
            <person name="Martin F."/>
            <person name="Muraguchi H."/>
            <person name="Natvig D.O."/>
            <person name="Palmerini H."/>
            <person name="Ramesh M.A."/>
            <person name="Rehmeyer C.J."/>
            <person name="Roe B.A."/>
            <person name="Shenoy N."/>
            <person name="Stanke M."/>
            <person name="Ter-Hovhannisyan V."/>
            <person name="Tunlid A."/>
            <person name="Velagapudi R."/>
            <person name="Vision T.J."/>
            <person name="Zeng Q."/>
            <person name="Zolan M.E."/>
            <person name="Pukkila P.J."/>
        </authorList>
    </citation>
    <scope>NUCLEOTIDE SEQUENCE [LARGE SCALE GENOMIC DNA]</scope>
    <source>
        <strain evidence="3">Okayama-7 / 130 / ATCC MYA-4618 / FGSC 9003</strain>
    </source>
</reference>
<comment type="caution">
    <text evidence="2">The sequence shown here is derived from an EMBL/GenBank/DDBJ whole genome shotgun (WGS) entry which is preliminary data.</text>
</comment>
<feature type="compositionally biased region" description="Polar residues" evidence="1">
    <location>
        <begin position="209"/>
        <end position="220"/>
    </location>
</feature>
<dbReference type="VEuPathDB" id="FungiDB:CC1G_12458"/>
<feature type="region of interest" description="Disordered" evidence="1">
    <location>
        <begin position="209"/>
        <end position="234"/>
    </location>
</feature>
<feature type="region of interest" description="Disordered" evidence="1">
    <location>
        <begin position="143"/>
        <end position="195"/>
    </location>
</feature>
<dbReference type="KEGG" id="cci:CC1G_12458"/>
<keyword evidence="3" id="KW-1185">Reference proteome</keyword>
<protein>
    <submittedName>
        <fullName evidence="2">Uncharacterized protein</fullName>
    </submittedName>
</protein>
<proteinExistence type="predicted"/>
<dbReference type="RefSeq" id="XP_001834580.1">
    <property type="nucleotide sequence ID" value="XM_001834528.1"/>
</dbReference>
<feature type="compositionally biased region" description="Basic and acidic residues" evidence="1">
    <location>
        <begin position="225"/>
        <end position="234"/>
    </location>
</feature>
<evidence type="ECO:0000256" key="1">
    <source>
        <dbReference type="SAM" id="MobiDB-lite"/>
    </source>
</evidence>
<organism evidence="2 3">
    <name type="scientific">Coprinopsis cinerea (strain Okayama-7 / 130 / ATCC MYA-4618 / FGSC 9003)</name>
    <name type="common">Inky cap fungus</name>
    <name type="synonym">Hormographiella aspergillata</name>
    <dbReference type="NCBI Taxonomy" id="240176"/>
    <lineage>
        <taxon>Eukaryota</taxon>
        <taxon>Fungi</taxon>
        <taxon>Dikarya</taxon>
        <taxon>Basidiomycota</taxon>
        <taxon>Agaricomycotina</taxon>
        <taxon>Agaricomycetes</taxon>
        <taxon>Agaricomycetidae</taxon>
        <taxon>Agaricales</taxon>
        <taxon>Agaricineae</taxon>
        <taxon>Psathyrellaceae</taxon>
        <taxon>Coprinopsis</taxon>
    </lineage>
</organism>
<name>A8NKZ7_COPC7</name>
<evidence type="ECO:0000313" key="2">
    <source>
        <dbReference type="EMBL" id="EAU87240.1"/>
    </source>
</evidence>
<dbReference type="Proteomes" id="UP000001861">
    <property type="component" value="Unassembled WGS sequence"/>
</dbReference>
<accession>A8NKZ7</accession>
<gene>
    <name evidence="2" type="ORF">CC1G_12458</name>
</gene>
<dbReference type="GeneID" id="6011095"/>
<sequence length="251" mass="28979">MVKTCTKGQKKSAVSRRKPVISGATKVRCSVKRRTPCEKLPPDMVFAPIDRPDHASPDYIIPTDEKSKETGKRITQTAAKKLRWVLAILFLWVDFREQPDVLGTQVYCMACFRRIVLDNREKSTQHGKWYLSNLYKHLRTARHRRKEKEWRRDNPEQPCNEEEPVVQRCRYGKPISPSSSPSPSPSTPPSSYVPRPIFRFSTSEELLSYGNTTNGQQNANLHIHPGPDFRRDQYPALRRPDDVQAGFVARY</sequence>
<dbReference type="AlphaFoldDB" id="A8NKZ7"/>
<dbReference type="InParanoid" id="A8NKZ7"/>
<dbReference type="EMBL" id="AACS02000010">
    <property type="protein sequence ID" value="EAU87240.1"/>
    <property type="molecule type" value="Genomic_DNA"/>
</dbReference>